<protein>
    <submittedName>
        <fullName evidence="1">Uncharacterized protein</fullName>
    </submittedName>
</protein>
<sequence length="37" mass="4278">FRKIGHIKRLDFSSRARSVPCVPPVVHVKLDLQAPYF</sequence>
<dbReference type="EMBL" id="CAJDYZ010010565">
    <property type="protein sequence ID" value="CAD1478175.1"/>
    <property type="molecule type" value="Genomic_DNA"/>
</dbReference>
<dbReference type="Proteomes" id="UP000752696">
    <property type="component" value="Unassembled WGS sequence"/>
</dbReference>
<reference evidence="1" key="1">
    <citation type="submission" date="2020-07" db="EMBL/GenBank/DDBJ databases">
        <authorList>
            <person name="Nazaruddin N."/>
        </authorList>
    </citation>
    <scope>NUCLEOTIDE SEQUENCE</scope>
</reference>
<evidence type="ECO:0000313" key="2">
    <source>
        <dbReference type="Proteomes" id="UP000752696"/>
    </source>
</evidence>
<comment type="caution">
    <text evidence="1">The sequence shown here is derived from an EMBL/GenBank/DDBJ whole genome shotgun (WGS) entry which is preliminary data.</text>
</comment>
<evidence type="ECO:0000313" key="1">
    <source>
        <dbReference type="EMBL" id="CAD1478175.1"/>
    </source>
</evidence>
<gene>
    <name evidence="1" type="ORF">MHI_LOCUS782080</name>
</gene>
<accession>A0A6V7HD12</accession>
<keyword evidence="2" id="KW-1185">Reference proteome</keyword>
<organism evidence="1 2">
    <name type="scientific">Heterotrigona itama</name>
    <dbReference type="NCBI Taxonomy" id="395501"/>
    <lineage>
        <taxon>Eukaryota</taxon>
        <taxon>Metazoa</taxon>
        <taxon>Ecdysozoa</taxon>
        <taxon>Arthropoda</taxon>
        <taxon>Hexapoda</taxon>
        <taxon>Insecta</taxon>
        <taxon>Pterygota</taxon>
        <taxon>Neoptera</taxon>
        <taxon>Endopterygota</taxon>
        <taxon>Hymenoptera</taxon>
        <taxon>Apocrita</taxon>
        <taxon>Aculeata</taxon>
        <taxon>Apoidea</taxon>
        <taxon>Anthophila</taxon>
        <taxon>Apidae</taxon>
        <taxon>Heterotrigona</taxon>
    </lineage>
</organism>
<dbReference type="AlphaFoldDB" id="A0A6V7HD12"/>
<feature type="non-terminal residue" evidence="1">
    <location>
        <position position="1"/>
    </location>
</feature>
<proteinExistence type="predicted"/>
<name>A0A6V7HD12_9HYME</name>